<evidence type="ECO:0000256" key="1">
    <source>
        <dbReference type="SAM" id="MobiDB-lite"/>
    </source>
</evidence>
<accession>A0ABP4LKE2</accession>
<evidence type="ECO:0000313" key="2">
    <source>
        <dbReference type="EMBL" id="GAA1525938.1"/>
    </source>
</evidence>
<protein>
    <submittedName>
        <fullName evidence="2">Uncharacterized protein</fullName>
    </submittedName>
</protein>
<evidence type="ECO:0000313" key="3">
    <source>
        <dbReference type="Proteomes" id="UP001500363"/>
    </source>
</evidence>
<comment type="caution">
    <text evidence="2">The sequence shown here is derived from an EMBL/GenBank/DDBJ whole genome shotgun (WGS) entry which is preliminary data.</text>
</comment>
<organism evidence="2 3">
    <name type="scientific">Kribbella lupini</name>
    <dbReference type="NCBI Taxonomy" id="291602"/>
    <lineage>
        <taxon>Bacteria</taxon>
        <taxon>Bacillati</taxon>
        <taxon>Actinomycetota</taxon>
        <taxon>Actinomycetes</taxon>
        <taxon>Propionibacteriales</taxon>
        <taxon>Kribbellaceae</taxon>
        <taxon>Kribbella</taxon>
    </lineage>
</organism>
<dbReference type="EMBL" id="BAAANC010000002">
    <property type="protein sequence ID" value="GAA1525938.1"/>
    <property type="molecule type" value="Genomic_DNA"/>
</dbReference>
<keyword evidence="3" id="KW-1185">Reference proteome</keyword>
<proteinExistence type="predicted"/>
<feature type="compositionally biased region" description="Gly residues" evidence="1">
    <location>
        <begin position="1"/>
        <end position="11"/>
    </location>
</feature>
<name>A0ABP4LKE2_9ACTN</name>
<gene>
    <name evidence="2" type="ORF">GCM10009741_29410</name>
</gene>
<dbReference type="Proteomes" id="UP001500363">
    <property type="component" value="Unassembled WGS sequence"/>
</dbReference>
<reference evidence="3" key="1">
    <citation type="journal article" date="2019" name="Int. J. Syst. Evol. Microbiol.">
        <title>The Global Catalogue of Microorganisms (GCM) 10K type strain sequencing project: providing services to taxonomists for standard genome sequencing and annotation.</title>
        <authorList>
            <consortium name="The Broad Institute Genomics Platform"/>
            <consortium name="The Broad Institute Genome Sequencing Center for Infectious Disease"/>
            <person name="Wu L."/>
            <person name="Ma J."/>
        </authorList>
    </citation>
    <scope>NUCLEOTIDE SEQUENCE [LARGE SCALE GENOMIC DNA]</scope>
    <source>
        <strain evidence="3">JCM 14303</strain>
    </source>
</reference>
<sequence length="60" mass="6070">MVGGLGGLGEGGPEEDGSSEHQLAGRRHEHERHPLAAPGHPGVVTARVARIVAGVVTNDA</sequence>
<feature type="region of interest" description="Disordered" evidence="1">
    <location>
        <begin position="1"/>
        <end position="42"/>
    </location>
</feature>